<gene>
    <name evidence="9" type="ORF">BDP27DRAFT_1321781</name>
</gene>
<dbReference type="Proteomes" id="UP000772434">
    <property type="component" value="Unassembled WGS sequence"/>
</dbReference>
<evidence type="ECO:0000256" key="6">
    <source>
        <dbReference type="ARBA" id="ARBA00022989"/>
    </source>
</evidence>
<keyword evidence="4" id="KW-1003">Cell membrane</keyword>
<keyword evidence="7 8" id="KW-0472">Membrane</keyword>
<dbReference type="PANTHER" id="PTHR31686">
    <property type="match status" value="1"/>
</dbReference>
<evidence type="ECO:0000256" key="5">
    <source>
        <dbReference type="ARBA" id="ARBA00022692"/>
    </source>
</evidence>
<evidence type="ECO:0000256" key="1">
    <source>
        <dbReference type="ARBA" id="ARBA00004651"/>
    </source>
</evidence>
<dbReference type="PANTHER" id="PTHR31686:SF3">
    <property type="entry name" value="ACID TRANSPORT PROTEIN, PUTATIVE (AFU_ORTHOLOGUE AFUA_4G09410)-RELATED"/>
    <property type="match status" value="1"/>
</dbReference>
<name>A0A9P5Q151_9AGAR</name>
<organism evidence="9 10">
    <name type="scientific">Rhodocollybia butyracea</name>
    <dbReference type="NCBI Taxonomy" id="206335"/>
    <lineage>
        <taxon>Eukaryota</taxon>
        <taxon>Fungi</taxon>
        <taxon>Dikarya</taxon>
        <taxon>Basidiomycota</taxon>
        <taxon>Agaricomycotina</taxon>
        <taxon>Agaricomycetes</taxon>
        <taxon>Agaricomycetidae</taxon>
        <taxon>Agaricales</taxon>
        <taxon>Marasmiineae</taxon>
        <taxon>Omphalotaceae</taxon>
        <taxon>Rhodocollybia</taxon>
    </lineage>
</organism>
<comment type="subcellular location">
    <subcellularLocation>
        <location evidence="1">Cell membrane</location>
        <topology evidence="1">Multi-pass membrane protein</topology>
    </subcellularLocation>
</comment>
<feature type="transmembrane region" description="Helical" evidence="8">
    <location>
        <begin position="149"/>
        <end position="172"/>
    </location>
</feature>
<accession>A0A9P5Q151</accession>
<keyword evidence="3" id="KW-0813">Transport</keyword>
<dbReference type="OrthoDB" id="1099at2759"/>
<evidence type="ECO:0000256" key="4">
    <source>
        <dbReference type="ARBA" id="ARBA00022475"/>
    </source>
</evidence>
<dbReference type="InterPro" id="IPR004695">
    <property type="entry name" value="SLAC1/Mae1/Ssu1/TehA"/>
</dbReference>
<sequence length="331" mass="36399">MWALMINHPSHSLFVGTCPMGICTILNVTVFLISDKYNFGGLAFLYAMWACWWIVVAMSGLCCWGMVHLMQKNKQYSLQNMTTVWLLPVVTLTVASSTGGLFAQALKNPSHALVTQVVSVFMLIIGISLGLTLLGVYTQRLIIVGMPHGLSVLSVFLPLGATGQAGYSFILAGEFFQDFLPLGYGDSGLLTDPSTGRSINVIFVCLAFALWTSATMWMIFAIIAVLDEVRKSRIPFKVNYWGLIFPNGVYANLTISLGNTFDSPFFRIWGSIYAVCTLLVWIFVAAKTIQSIYHGTMFEAPKEEGEKNASLLPVVNEQSTSSQNSTQYLTS</sequence>
<dbReference type="EMBL" id="JADNRY010000030">
    <property type="protein sequence ID" value="KAF9071710.1"/>
    <property type="molecule type" value="Genomic_DNA"/>
</dbReference>
<feature type="transmembrane region" description="Helical" evidence="8">
    <location>
        <begin position="199"/>
        <end position="226"/>
    </location>
</feature>
<feature type="transmembrane region" description="Helical" evidence="8">
    <location>
        <begin position="84"/>
        <end position="106"/>
    </location>
</feature>
<dbReference type="GO" id="GO:0000319">
    <property type="term" value="F:sulfite transmembrane transporter activity"/>
    <property type="evidence" value="ECO:0007669"/>
    <property type="project" value="TreeGrafter"/>
</dbReference>
<feature type="transmembrane region" description="Helical" evidence="8">
    <location>
        <begin position="12"/>
        <end position="33"/>
    </location>
</feature>
<keyword evidence="5 8" id="KW-0812">Transmembrane</keyword>
<protein>
    <submittedName>
        <fullName evidence="9">Voltage-dependent anion channel</fullName>
    </submittedName>
</protein>
<proteinExistence type="inferred from homology"/>
<keyword evidence="10" id="KW-1185">Reference proteome</keyword>
<evidence type="ECO:0000256" key="8">
    <source>
        <dbReference type="SAM" id="Phobius"/>
    </source>
</evidence>
<feature type="transmembrane region" description="Helical" evidence="8">
    <location>
        <begin position="39"/>
        <end position="64"/>
    </location>
</feature>
<evidence type="ECO:0000256" key="3">
    <source>
        <dbReference type="ARBA" id="ARBA00022448"/>
    </source>
</evidence>
<dbReference type="Pfam" id="PF03595">
    <property type="entry name" value="SLAC1"/>
    <property type="match status" value="1"/>
</dbReference>
<dbReference type="InterPro" id="IPR038665">
    <property type="entry name" value="Voltage-dep_anion_channel_sf"/>
</dbReference>
<feature type="transmembrane region" description="Helical" evidence="8">
    <location>
        <begin position="112"/>
        <end position="137"/>
    </location>
</feature>
<evidence type="ECO:0000313" key="9">
    <source>
        <dbReference type="EMBL" id="KAF9071710.1"/>
    </source>
</evidence>
<evidence type="ECO:0000313" key="10">
    <source>
        <dbReference type="Proteomes" id="UP000772434"/>
    </source>
</evidence>
<evidence type="ECO:0000256" key="2">
    <source>
        <dbReference type="ARBA" id="ARBA00008566"/>
    </source>
</evidence>
<feature type="transmembrane region" description="Helical" evidence="8">
    <location>
        <begin position="264"/>
        <end position="284"/>
    </location>
</feature>
<feature type="transmembrane region" description="Helical" evidence="8">
    <location>
        <begin position="238"/>
        <end position="258"/>
    </location>
</feature>
<comment type="caution">
    <text evidence="9">The sequence shown here is derived from an EMBL/GenBank/DDBJ whole genome shotgun (WGS) entry which is preliminary data.</text>
</comment>
<comment type="similarity">
    <text evidence="2">Belongs to the tellurite-resistance/dicarboxylate transporter (TDT) family.</text>
</comment>
<keyword evidence="6 8" id="KW-1133">Transmembrane helix</keyword>
<dbReference type="AlphaFoldDB" id="A0A9P5Q151"/>
<dbReference type="GO" id="GO:0005886">
    <property type="term" value="C:plasma membrane"/>
    <property type="evidence" value="ECO:0007669"/>
    <property type="project" value="UniProtKB-SubCell"/>
</dbReference>
<evidence type="ECO:0000256" key="7">
    <source>
        <dbReference type="ARBA" id="ARBA00023136"/>
    </source>
</evidence>
<dbReference type="InterPro" id="IPR051629">
    <property type="entry name" value="Sulfite_efflux_TDT"/>
</dbReference>
<reference evidence="9" key="1">
    <citation type="submission" date="2020-11" db="EMBL/GenBank/DDBJ databases">
        <authorList>
            <consortium name="DOE Joint Genome Institute"/>
            <person name="Ahrendt S."/>
            <person name="Riley R."/>
            <person name="Andreopoulos W."/>
            <person name="Labutti K."/>
            <person name="Pangilinan J."/>
            <person name="Ruiz-Duenas F.J."/>
            <person name="Barrasa J.M."/>
            <person name="Sanchez-Garcia M."/>
            <person name="Camarero S."/>
            <person name="Miyauchi S."/>
            <person name="Serrano A."/>
            <person name="Linde D."/>
            <person name="Babiker R."/>
            <person name="Drula E."/>
            <person name="Ayuso-Fernandez I."/>
            <person name="Pacheco R."/>
            <person name="Padilla G."/>
            <person name="Ferreira P."/>
            <person name="Barriuso J."/>
            <person name="Kellner H."/>
            <person name="Castanera R."/>
            <person name="Alfaro M."/>
            <person name="Ramirez L."/>
            <person name="Pisabarro A.G."/>
            <person name="Kuo A."/>
            <person name="Tritt A."/>
            <person name="Lipzen A."/>
            <person name="He G."/>
            <person name="Yan M."/>
            <person name="Ng V."/>
            <person name="Cullen D."/>
            <person name="Martin F."/>
            <person name="Rosso M.-N."/>
            <person name="Henrissat B."/>
            <person name="Hibbett D."/>
            <person name="Martinez A.T."/>
            <person name="Grigoriev I.V."/>
        </authorList>
    </citation>
    <scope>NUCLEOTIDE SEQUENCE</scope>
    <source>
        <strain evidence="9">AH 40177</strain>
    </source>
</reference>
<dbReference type="Gene3D" id="1.50.10.150">
    <property type="entry name" value="Voltage-dependent anion channel"/>
    <property type="match status" value="1"/>
</dbReference>